<dbReference type="EMBL" id="CAJVPT010004933">
    <property type="protein sequence ID" value="CAG8514086.1"/>
    <property type="molecule type" value="Genomic_DNA"/>
</dbReference>
<evidence type="ECO:0000313" key="2">
    <source>
        <dbReference type="Proteomes" id="UP000789525"/>
    </source>
</evidence>
<keyword evidence="2" id="KW-1185">Reference proteome</keyword>
<protein>
    <submittedName>
        <fullName evidence="1">7881_t:CDS:1</fullName>
    </submittedName>
</protein>
<evidence type="ECO:0000313" key="1">
    <source>
        <dbReference type="EMBL" id="CAG8514086.1"/>
    </source>
</evidence>
<gene>
    <name evidence="1" type="ORF">ACOLOM_LOCUS3351</name>
</gene>
<reference evidence="1" key="1">
    <citation type="submission" date="2021-06" db="EMBL/GenBank/DDBJ databases">
        <authorList>
            <person name="Kallberg Y."/>
            <person name="Tangrot J."/>
            <person name="Rosling A."/>
        </authorList>
    </citation>
    <scope>NUCLEOTIDE SEQUENCE</scope>
    <source>
        <strain evidence="1">CL356</strain>
    </source>
</reference>
<organism evidence="1 2">
    <name type="scientific">Acaulospora colombiana</name>
    <dbReference type="NCBI Taxonomy" id="27376"/>
    <lineage>
        <taxon>Eukaryota</taxon>
        <taxon>Fungi</taxon>
        <taxon>Fungi incertae sedis</taxon>
        <taxon>Mucoromycota</taxon>
        <taxon>Glomeromycotina</taxon>
        <taxon>Glomeromycetes</taxon>
        <taxon>Diversisporales</taxon>
        <taxon>Acaulosporaceae</taxon>
        <taxon>Acaulospora</taxon>
    </lineage>
</organism>
<proteinExistence type="predicted"/>
<sequence>MLASTLSSSSTLYTFRGGVARITVTFQIGLVNDISMKNLHYPDQFSAEKLRIINSVWFRVS</sequence>
<name>A0ACA9L992_9GLOM</name>
<accession>A0ACA9L992</accession>
<comment type="caution">
    <text evidence="1">The sequence shown here is derived from an EMBL/GenBank/DDBJ whole genome shotgun (WGS) entry which is preliminary data.</text>
</comment>
<dbReference type="Proteomes" id="UP000789525">
    <property type="component" value="Unassembled WGS sequence"/>
</dbReference>